<keyword evidence="6" id="KW-0324">Glycolysis</keyword>
<dbReference type="Gene3D" id="3.20.20.120">
    <property type="entry name" value="Enolase-like C-terminal domain"/>
    <property type="match status" value="1"/>
</dbReference>
<evidence type="ECO:0000256" key="5">
    <source>
        <dbReference type="ARBA" id="ARBA00022525"/>
    </source>
</evidence>
<evidence type="ECO:0000313" key="9">
    <source>
        <dbReference type="EMBL" id="RIE10935.1"/>
    </source>
</evidence>
<evidence type="ECO:0000256" key="3">
    <source>
        <dbReference type="ARBA" id="ARBA00012058"/>
    </source>
</evidence>
<evidence type="ECO:0000256" key="2">
    <source>
        <dbReference type="ARBA" id="ARBA00009604"/>
    </source>
</evidence>
<proteinExistence type="inferred from homology"/>
<accession>A0A398D7C2</accession>
<dbReference type="InterPro" id="IPR036849">
    <property type="entry name" value="Enolase-like_C_sf"/>
</dbReference>
<evidence type="ECO:0000256" key="1">
    <source>
        <dbReference type="ARBA" id="ARBA00005031"/>
    </source>
</evidence>
<evidence type="ECO:0000313" key="10">
    <source>
        <dbReference type="EMBL" id="RIE15903.1"/>
    </source>
</evidence>
<name>A0A398DNU0_9BACT</name>
<comment type="similarity">
    <text evidence="2">Belongs to the enolase family.</text>
</comment>
<dbReference type="Proteomes" id="UP000266260">
    <property type="component" value="Unassembled WGS sequence"/>
</dbReference>
<evidence type="ECO:0000259" key="8">
    <source>
        <dbReference type="Pfam" id="PF00113"/>
    </source>
</evidence>
<accession>A0A398DNU0</accession>
<dbReference type="GO" id="GO:0006096">
    <property type="term" value="P:glycolytic process"/>
    <property type="evidence" value="ECO:0007669"/>
    <property type="project" value="UniProtKB-UniPathway"/>
</dbReference>
<dbReference type="EC" id="4.2.1.11" evidence="3"/>
<reference evidence="11 12" key="1">
    <citation type="submission" date="2018-09" db="EMBL/GenBank/DDBJ databases">
        <title>Discovery and Ecogenomic Context for Candidatus Cryosericales, a Global Caldiserica Order Active in Thawing Permafrost.</title>
        <authorList>
            <person name="Martinez M.A."/>
            <person name="Woodcroft B.J."/>
            <person name="Ignacio Espinoza J.C."/>
            <person name="Zayed A."/>
            <person name="Singleton C.M."/>
            <person name="Boyd J."/>
            <person name="Li Y.-F."/>
            <person name="Purvine S."/>
            <person name="Maughan H."/>
            <person name="Hodgkins S.B."/>
            <person name="Anderson D."/>
            <person name="Sederholm M."/>
            <person name="Temperton B."/>
            <person name="Saleska S.R."/>
            <person name="Tyson G.W."/>
            <person name="Rich V.I."/>
        </authorList>
    </citation>
    <scope>NUCLEOTIDE SEQUENCE [LARGE SCALE GENOMIC DNA]</scope>
    <source>
        <strain evidence="10 12">SMC5</strain>
        <strain evidence="9 11">SMC6</strain>
    </source>
</reference>
<gene>
    <name evidence="10" type="ORF">SMC5_00345</name>
    <name evidence="9" type="ORF">SMC6_00400</name>
</gene>
<sequence>MWRGALSRSERVEKYNPLLEIEGDPGGAVQFAGTTVSAGKANVSR</sequence>
<dbReference type="OrthoDB" id="9804716at2"/>
<organism evidence="10 12">
    <name type="scientific">Candidatus Cryosericum odellii</name>
    <dbReference type="NCBI Taxonomy" id="2290917"/>
    <lineage>
        <taxon>Bacteria</taxon>
        <taxon>Pseudomonadati</taxon>
        <taxon>Caldisericota/Cryosericota group</taxon>
        <taxon>Candidatus Cryosericota</taxon>
        <taxon>Candidatus Cryosericia</taxon>
        <taxon>Candidatus Cryosericales</taxon>
        <taxon>Candidatus Cryosericaceae</taxon>
        <taxon>Candidatus Cryosericum</taxon>
    </lineage>
</organism>
<dbReference type="SUPFAM" id="SSF51604">
    <property type="entry name" value="Enolase C-terminal domain-like"/>
    <property type="match status" value="1"/>
</dbReference>
<dbReference type="Proteomes" id="UP000266489">
    <property type="component" value="Unassembled WGS sequence"/>
</dbReference>
<dbReference type="EMBL" id="QXIU01000009">
    <property type="protein sequence ID" value="RIE15903.1"/>
    <property type="molecule type" value="Genomic_DNA"/>
</dbReference>
<evidence type="ECO:0000256" key="6">
    <source>
        <dbReference type="ARBA" id="ARBA00023152"/>
    </source>
</evidence>
<evidence type="ECO:0000313" key="11">
    <source>
        <dbReference type="Proteomes" id="UP000266260"/>
    </source>
</evidence>
<dbReference type="InterPro" id="IPR020810">
    <property type="entry name" value="Enolase_C"/>
</dbReference>
<keyword evidence="5" id="KW-0964">Secreted</keyword>
<dbReference type="Pfam" id="PF00113">
    <property type="entry name" value="Enolase_C"/>
    <property type="match status" value="1"/>
</dbReference>
<dbReference type="EMBL" id="QXIT01000010">
    <property type="protein sequence ID" value="RIE10935.1"/>
    <property type="molecule type" value="Genomic_DNA"/>
</dbReference>
<dbReference type="GO" id="GO:0004634">
    <property type="term" value="F:phosphopyruvate hydratase activity"/>
    <property type="evidence" value="ECO:0007669"/>
    <property type="project" value="UniProtKB-EC"/>
</dbReference>
<protein>
    <recommendedName>
        <fullName evidence="4">Enolase</fullName>
        <ecNumber evidence="3">4.2.1.11</ecNumber>
    </recommendedName>
</protein>
<evidence type="ECO:0000256" key="4">
    <source>
        <dbReference type="ARBA" id="ARBA00017068"/>
    </source>
</evidence>
<dbReference type="AlphaFoldDB" id="A0A398DNU0"/>
<keyword evidence="7" id="KW-0456">Lyase</keyword>
<feature type="domain" description="Enolase C-terminal TIM barrel" evidence="8">
    <location>
        <begin position="3"/>
        <end position="37"/>
    </location>
</feature>
<evidence type="ECO:0000256" key="7">
    <source>
        <dbReference type="ARBA" id="ARBA00023239"/>
    </source>
</evidence>
<keyword evidence="11" id="KW-1185">Reference proteome</keyword>
<comment type="pathway">
    <text evidence="1">Carbohydrate degradation; glycolysis; pyruvate from D-glyceraldehyde 3-phosphate: step 4/5.</text>
</comment>
<comment type="caution">
    <text evidence="10">The sequence shown here is derived from an EMBL/GenBank/DDBJ whole genome shotgun (WGS) entry which is preliminary data.</text>
</comment>
<evidence type="ECO:0000313" key="12">
    <source>
        <dbReference type="Proteomes" id="UP000266489"/>
    </source>
</evidence>
<dbReference type="UniPathway" id="UPA00109">
    <property type="reaction ID" value="UER00187"/>
</dbReference>